<feature type="region of interest" description="Disordered" evidence="8">
    <location>
        <begin position="1"/>
        <end position="259"/>
    </location>
</feature>
<dbReference type="AlphaFoldDB" id="A0A8H4PU85"/>
<dbReference type="EMBL" id="JAAVMX010000003">
    <property type="protein sequence ID" value="KAF4510554.1"/>
    <property type="molecule type" value="Genomic_DNA"/>
</dbReference>
<evidence type="ECO:0000256" key="4">
    <source>
        <dbReference type="ARBA" id="ARBA00009461"/>
    </source>
</evidence>
<feature type="compositionally biased region" description="Acidic residues" evidence="8">
    <location>
        <begin position="45"/>
        <end position="55"/>
    </location>
</feature>
<dbReference type="PANTHER" id="PTHR41391:SF1">
    <property type="entry name" value="RESTRICTION OF TELOMERE CAPPING PROTEIN 4"/>
    <property type="match status" value="1"/>
</dbReference>
<dbReference type="Pfam" id="PF14474">
    <property type="entry name" value="RTC4"/>
    <property type="match status" value="1"/>
</dbReference>
<dbReference type="Proteomes" id="UP000557566">
    <property type="component" value="Unassembled WGS sequence"/>
</dbReference>
<feature type="region of interest" description="Disordered" evidence="8">
    <location>
        <begin position="299"/>
        <end position="331"/>
    </location>
</feature>
<feature type="compositionally biased region" description="Basic and acidic residues" evidence="8">
    <location>
        <begin position="27"/>
        <end position="40"/>
    </location>
</feature>
<organism evidence="10 11">
    <name type="scientific">Ophiocordyceps sinensis</name>
    <dbReference type="NCBI Taxonomy" id="72228"/>
    <lineage>
        <taxon>Eukaryota</taxon>
        <taxon>Fungi</taxon>
        <taxon>Dikarya</taxon>
        <taxon>Ascomycota</taxon>
        <taxon>Pezizomycotina</taxon>
        <taxon>Sordariomycetes</taxon>
        <taxon>Hypocreomycetidae</taxon>
        <taxon>Hypocreales</taxon>
        <taxon>Ophiocordycipitaceae</taxon>
        <taxon>Ophiocordyceps</taxon>
    </lineage>
</organism>
<evidence type="ECO:0000256" key="5">
    <source>
        <dbReference type="ARBA" id="ARBA00015162"/>
    </source>
</evidence>
<evidence type="ECO:0000259" key="9">
    <source>
        <dbReference type="SMART" id="SM01312"/>
    </source>
</evidence>
<gene>
    <name evidence="10" type="ORF">G6O67_002432</name>
</gene>
<evidence type="ECO:0000256" key="7">
    <source>
        <dbReference type="ARBA" id="ARBA00023242"/>
    </source>
</evidence>
<feature type="domain" description="Restriction of telomere capping protein 4 C-terminal" evidence="9">
    <location>
        <begin position="433"/>
        <end position="548"/>
    </location>
</feature>
<evidence type="ECO:0000313" key="10">
    <source>
        <dbReference type="EMBL" id="KAF4510554.1"/>
    </source>
</evidence>
<name>A0A8H4PU85_9HYPO</name>
<accession>A0A8H4PU85</accession>
<dbReference type="InterPro" id="IPR039024">
    <property type="entry name" value="RTC4"/>
</dbReference>
<evidence type="ECO:0000256" key="1">
    <source>
        <dbReference type="ARBA" id="ARBA00002738"/>
    </source>
</evidence>
<reference evidence="10 11" key="1">
    <citation type="journal article" date="2020" name="Genome Biol. Evol.">
        <title>A new high-quality draft genome assembly of the Chinese cordyceps Ophiocordyceps sinensis.</title>
        <authorList>
            <person name="Shu R."/>
            <person name="Zhang J."/>
            <person name="Meng Q."/>
            <person name="Zhang H."/>
            <person name="Zhou G."/>
            <person name="Li M."/>
            <person name="Wu P."/>
            <person name="Zhao Y."/>
            <person name="Chen C."/>
            <person name="Qin Q."/>
        </authorList>
    </citation>
    <scope>NUCLEOTIDE SEQUENCE [LARGE SCALE GENOMIC DNA]</scope>
    <source>
        <strain evidence="10 11">IOZ07</strain>
    </source>
</reference>
<protein>
    <recommendedName>
        <fullName evidence="5">Restriction of telomere capping protein 4</fullName>
    </recommendedName>
</protein>
<dbReference type="GO" id="GO:0005737">
    <property type="term" value="C:cytoplasm"/>
    <property type="evidence" value="ECO:0007669"/>
    <property type="project" value="UniProtKB-SubCell"/>
</dbReference>
<keyword evidence="11" id="KW-1185">Reference proteome</keyword>
<evidence type="ECO:0000256" key="3">
    <source>
        <dbReference type="ARBA" id="ARBA00004496"/>
    </source>
</evidence>
<comment type="subcellular location">
    <subcellularLocation>
        <location evidence="3">Cytoplasm</location>
    </subcellularLocation>
    <subcellularLocation>
        <location evidence="2">Nucleus</location>
    </subcellularLocation>
</comment>
<dbReference type="PANTHER" id="PTHR41391">
    <property type="entry name" value="RESTRICTION OF TELOMERE CAPPING PROTEIN 4"/>
    <property type="match status" value="1"/>
</dbReference>
<feature type="compositionally biased region" description="Polar residues" evidence="8">
    <location>
        <begin position="62"/>
        <end position="74"/>
    </location>
</feature>
<comment type="caution">
    <text evidence="10">The sequence shown here is derived from an EMBL/GenBank/DDBJ whole genome shotgun (WGS) entry which is preliminary data.</text>
</comment>
<evidence type="ECO:0000256" key="8">
    <source>
        <dbReference type="SAM" id="MobiDB-lite"/>
    </source>
</evidence>
<dbReference type="InterPro" id="IPR028094">
    <property type="entry name" value="RTC4_C"/>
</dbReference>
<dbReference type="SMART" id="SM01312">
    <property type="entry name" value="RTC4"/>
    <property type="match status" value="1"/>
</dbReference>
<dbReference type="OrthoDB" id="128308at2759"/>
<proteinExistence type="inferred from homology"/>
<evidence type="ECO:0000256" key="6">
    <source>
        <dbReference type="ARBA" id="ARBA00022490"/>
    </source>
</evidence>
<comment type="similarity">
    <text evidence="4">Belongs to the RTC4 family.</text>
</comment>
<evidence type="ECO:0000256" key="2">
    <source>
        <dbReference type="ARBA" id="ARBA00004123"/>
    </source>
</evidence>
<comment type="function">
    <text evidence="1">May be involved in a process influencing telomere capping.</text>
</comment>
<keyword evidence="6" id="KW-0963">Cytoplasm</keyword>
<dbReference type="GO" id="GO:0005634">
    <property type="term" value="C:nucleus"/>
    <property type="evidence" value="ECO:0007669"/>
    <property type="project" value="UniProtKB-SubCell"/>
</dbReference>
<evidence type="ECO:0000313" key="11">
    <source>
        <dbReference type="Proteomes" id="UP000557566"/>
    </source>
</evidence>
<keyword evidence="7" id="KW-0539">Nucleus</keyword>
<feature type="compositionally biased region" description="Polar residues" evidence="8">
    <location>
        <begin position="303"/>
        <end position="312"/>
    </location>
</feature>
<feature type="compositionally biased region" description="Polar residues" evidence="8">
    <location>
        <begin position="104"/>
        <end position="120"/>
    </location>
</feature>
<sequence>MTAHQPRRVGMAKYQNIPPLLSKIGNKSRDTTKPSPKVDEPPLSSEDEEDVEDVEAVGISQCGGSNASQDSTHGQRPGSRLIMRGALLNSPSNSNDEKTARGSIAQTKFSRPAPTRTQQRARGKRSETIESLDSGAKRSDDDQGPSNKRIRCSNSPPSTFERGTGATAGRSGPGAHLMNEHGFARKTTAGTRTYGSKAKNKLKRRKDMEGAAAKQRADETWRQTGGVEAQAASKPQIQVPKPLDEPEKPSTGKLVVPKAVPWSSPTKTLVVPKAVPWSSPTKTPGVLLTSRYPADDYLDKNSDSPQADTAASPTHFADFGRGAKGSDGKPEVVLSDVASDTEKSNGPLSDLEVIGSDTEVAAVCPWCGQPVDKSLLDDFSRGKRMNVRLQTRFCRQHKKQTAVETWQAKGYPEVDWEGLDRRFAAHRRPLLDIVNGKASHFRGILAQKIESGQARSMKKEGNMNPGYYGPRGFDLMCDYIVDEFGALLKERAVDDRVIAGRGSAAFIQTVLVAELAVRLIGDDMGVSAEEARGIMEESKALGEMVHDGA</sequence>